<dbReference type="SUPFAM" id="SSF118215">
    <property type="entry name" value="Proton glutamate symport protein"/>
    <property type="match status" value="1"/>
</dbReference>
<dbReference type="GO" id="GO:0005886">
    <property type="term" value="C:plasma membrane"/>
    <property type="evidence" value="ECO:0007669"/>
    <property type="project" value="TreeGrafter"/>
</dbReference>
<feature type="transmembrane region" description="Helical" evidence="6">
    <location>
        <begin position="264"/>
        <end position="290"/>
    </location>
</feature>
<dbReference type="AlphaFoldDB" id="A0A6A6PED8"/>
<evidence type="ECO:0000313" key="7">
    <source>
        <dbReference type="EMBL" id="KAF2462331.1"/>
    </source>
</evidence>
<comment type="similarity">
    <text evidence="6">Belongs to the dicarboxylate/amino acid:cation symporter (DAACS) (TC 2.A.23) family.</text>
</comment>
<keyword evidence="3 6" id="KW-0812">Transmembrane</keyword>
<keyword evidence="4 6" id="KW-1133">Transmembrane helix</keyword>
<keyword evidence="6" id="KW-0769">Symport</keyword>
<evidence type="ECO:0000313" key="8">
    <source>
        <dbReference type="Proteomes" id="UP000799766"/>
    </source>
</evidence>
<protein>
    <recommendedName>
        <fullName evidence="6">Amino acid transporter</fullName>
    </recommendedName>
</protein>
<dbReference type="Gene3D" id="1.10.3860.10">
    <property type="entry name" value="Sodium:dicarboxylate symporter"/>
    <property type="match status" value="1"/>
</dbReference>
<accession>A0A6A6PED8</accession>
<dbReference type="PANTHER" id="PTHR11958">
    <property type="entry name" value="SODIUM/DICARBOXYLATE SYMPORTER-RELATED"/>
    <property type="match status" value="1"/>
</dbReference>
<feature type="transmembrane region" description="Helical" evidence="6">
    <location>
        <begin position="302"/>
        <end position="322"/>
    </location>
</feature>
<dbReference type="PANTHER" id="PTHR11958:SF63">
    <property type="entry name" value="AMINO ACID TRANSPORTER"/>
    <property type="match status" value="1"/>
</dbReference>
<organism evidence="7 8">
    <name type="scientific">Lineolata rhizophorae</name>
    <dbReference type="NCBI Taxonomy" id="578093"/>
    <lineage>
        <taxon>Eukaryota</taxon>
        <taxon>Fungi</taxon>
        <taxon>Dikarya</taxon>
        <taxon>Ascomycota</taxon>
        <taxon>Pezizomycotina</taxon>
        <taxon>Dothideomycetes</taxon>
        <taxon>Dothideomycetes incertae sedis</taxon>
        <taxon>Lineolatales</taxon>
        <taxon>Lineolataceae</taxon>
        <taxon>Lineolata</taxon>
    </lineage>
</organism>
<gene>
    <name evidence="7" type="ORF">BDY21DRAFT_277829</name>
</gene>
<comment type="subcellular location">
    <subcellularLocation>
        <location evidence="1 6">Membrane</location>
        <topology evidence="1 6">Multi-pass membrane protein</topology>
    </subcellularLocation>
</comment>
<dbReference type="InterPro" id="IPR001991">
    <property type="entry name" value="Na-dicarboxylate_symporter"/>
</dbReference>
<feature type="transmembrane region" description="Helical" evidence="6">
    <location>
        <begin position="371"/>
        <end position="391"/>
    </location>
</feature>
<dbReference type="Pfam" id="PF00375">
    <property type="entry name" value="SDF"/>
    <property type="match status" value="1"/>
</dbReference>
<dbReference type="PRINTS" id="PR00173">
    <property type="entry name" value="EDTRNSPORT"/>
</dbReference>
<feature type="transmembrane region" description="Helical" evidence="6">
    <location>
        <begin position="121"/>
        <end position="141"/>
    </location>
</feature>
<keyword evidence="8" id="KW-1185">Reference proteome</keyword>
<sequence>MSEKDLKNVESQQRPAVSVGYVEEETRPKRPWWYSVTEAGSAIQIIIAAALGIAIGLAVTTSVDEVPDAAVAIVGIPGVLWLRALKAVVLPLIVCAMILAIQRLREMSRGGGVLARWTIGYYVLTTLCAVIISIIMVSQVWDGLMTEAGADSLAVAEEDEEEFSEREDVEVHDVVVQMFESLIPANIVDALASDSLLAVLISSIVVGYLIRGPDSPILRATKEVERIITVIITFLIKIAPIGVFFLIVSNLFRLRIEDIGRNLGVLIGGTLSTMAIHLFIVVPLIYTIVLRKNPYVYWFRNAPAWLTAWGSASSAATLPVTLKCARARGIPNLVAKFACPLGALINMDGTAIYFPVVVVFMAVTQGIWLNAADYVIICLLATLASIGTTPIPSSSLVLTVMIAGSVNVPVTGMYAVVVTIDWFLDRFRTALNVSGDLYAAAVVAKITGIQDPDNMDGEVEEVEVHANNSDRV</sequence>
<keyword evidence="2 6" id="KW-0813">Transport</keyword>
<dbReference type="Proteomes" id="UP000799766">
    <property type="component" value="Unassembled WGS sequence"/>
</dbReference>
<evidence type="ECO:0000256" key="6">
    <source>
        <dbReference type="RuleBase" id="RU361216"/>
    </source>
</evidence>
<evidence type="ECO:0000256" key="3">
    <source>
        <dbReference type="ARBA" id="ARBA00022692"/>
    </source>
</evidence>
<dbReference type="GO" id="GO:0005313">
    <property type="term" value="F:L-glutamate transmembrane transporter activity"/>
    <property type="evidence" value="ECO:0007669"/>
    <property type="project" value="TreeGrafter"/>
</dbReference>
<dbReference type="GO" id="GO:0015501">
    <property type="term" value="F:glutamate:sodium symporter activity"/>
    <property type="evidence" value="ECO:0007669"/>
    <property type="project" value="TreeGrafter"/>
</dbReference>
<evidence type="ECO:0000256" key="5">
    <source>
        <dbReference type="ARBA" id="ARBA00023136"/>
    </source>
</evidence>
<evidence type="ECO:0000256" key="1">
    <source>
        <dbReference type="ARBA" id="ARBA00004141"/>
    </source>
</evidence>
<dbReference type="InterPro" id="IPR050746">
    <property type="entry name" value="DAACS"/>
</dbReference>
<dbReference type="GO" id="GO:0015175">
    <property type="term" value="F:neutral L-amino acid transmembrane transporter activity"/>
    <property type="evidence" value="ECO:0007669"/>
    <property type="project" value="TreeGrafter"/>
</dbReference>
<evidence type="ECO:0000256" key="4">
    <source>
        <dbReference type="ARBA" id="ARBA00022989"/>
    </source>
</evidence>
<reference evidence="7" key="1">
    <citation type="journal article" date="2020" name="Stud. Mycol.">
        <title>101 Dothideomycetes genomes: a test case for predicting lifestyles and emergence of pathogens.</title>
        <authorList>
            <person name="Haridas S."/>
            <person name="Albert R."/>
            <person name="Binder M."/>
            <person name="Bloem J."/>
            <person name="Labutti K."/>
            <person name="Salamov A."/>
            <person name="Andreopoulos B."/>
            <person name="Baker S."/>
            <person name="Barry K."/>
            <person name="Bills G."/>
            <person name="Bluhm B."/>
            <person name="Cannon C."/>
            <person name="Castanera R."/>
            <person name="Culley D."/>
            <person name="Daum C."/>
            <person name="Ezra D."/>
            <person name="Gonzalez J."/>
            <person name="Henrissat B."/>
            <person name="Kuo A."/>
            <person name="Liang C."/>
            <person name="Lipzen A."/>
            <person name="Lutzoni F."/>
            <person name="Magnuson J."/>
            <person name="Mondo S."/>
            <person name="Nolan M."/>
            <person name="Ohm R."/>
            <person name="Pangilinan J."/>
            <person name="Park H.-J."/>
            <person name="Ramirez L."/>
            <person name="Alfaro M."/>
            <person name="Sun H."/>
            <person name="Tritt A."/>
            <person name="Yoshinaga Y."/>
            <person name="Zwiers L.-H."/>
            <person name="Turgeon B."/>
            <person name="Goodwin S."/>
            <person name="Spatafora J."/>
            <person name="Crous P."/>
            <person name="Grigoriev I."/>
        </authorList>
    </citation>
    <scope>NUCLEOTIDE SEQUENCE</scope>
    <source>
        <strain evidence="7">ATCC 16933</strain>
    </source>
</reference>
<dbReference type="OrthoDB" id="5877963at2759"/>
<feature type="transmembrane region" description="Helical" evidence="6">
    <location>
        <begin position="80"/>
        <end position="101"/>
    </location>
</feature>
<dbReference type="InterPro" id="IPR036458">
    <property type="entry name" value="Na:dicarbo_symporter_sf"/>
</dbReference>
<keyword evidence="5 6" id="KW-0472">Membrane</keyword>
<proteinExistence type="inferred from homology"/>
<feature type="transmembrane region" description="Helical" evidence="6">
    <location>
        <begin position="230"/>
        <end position="252"/>
    </location>
</feature>
<feature type="transmembrane region" description="Helical" evidence="6">
    <location>
        <begin position="39"/>
        <end position="60"/>
    </location>
</feature>
<evidence type="ECO:0000256" key="2">
    <source>
        <dbReference type="ARBA" id="ARBA00022448"/>
    </source>
</evidence>
<dbReference type="EMBL" id="MU001670">
    <property type="protein sequence ID" value="KAF2462331.1"/>
    <property type="molecule type" value="Genomic_DNA"/>
</dbReference>
<feature type="transmembrane region" description="Helical" evidence="6">
    <location>
        <begin position="190"/>
        <end position="210"/>
    </location>
</feature>
<feature type="transmembrane region" description="Helical" evidence="6">
    <location>
        <begin position="342"/>
        <end position="364"/>
    </location>
</feature>
<feature type="transmembrane region" description="Helical" evidence="6">
    <location>
        <begin position="397"/>
        <end position="424"/>
    </location>
</feature>
<name>A0A6A6PED8_9PEZI</name>